<protein>
    <submittedName>
        <fullName evidence="2">Nucleoside diphosphate kinase</fullName>
    </submittedName>
</protein>
<dbReference type="InterPro" id="IPR034907">
    <property type="entry name" value="NDK-like_dom"/>
</dbReference>
<sequence>MTIEGERAIHEGQSFDESVWQTHAFCLISPDSLREQRVRAVLDHLAVAGFKPVGWREVRVTAQQIDAIAEIQNVGAGSTFRYRALDALFSLGPSIALRLRDEVSRSAAERYAVLHEIKGGTPPRTRPGSIRHEVGSVNAILSLLHLSDSPANAARESAAILGPEPLAAFHDGATLDGYLSVLARTQPKESRDHVAVLGALRGRIVSALWTELGDEGRALAERLTARGELARPDAGRRLADLVRPEAAGHPLLAVLAHPFDPSAAPWDLSEVDLVLRRHGCACDSWETAVLTTSQYFEPVLTTKGAHGHADRDHDLGTD</sequence>
<name>A0A7H1PU79_9ACTN</name>
<keyword evidence="2" id="KW-0418">Kinase</keyword>
<proteinExistence type="predicted"/>
<gene>
    <name evidence="2" type="ORF">HEP81_01278</name>
</gene>
<dbReference type="Pfam" id="PF00334">
    <property type="entry name" value="NDK"/>
    <property type="match status" value="1"/>
</dbReference>
<dbReference type="KEGG" id="sgf:HEP81_01278"/>
<dbReference type="GeneID" id="91460904"/>
<evidence type="ECO:0000313" key="2">
    <source>
        <dbReference type="EMBL" id="QNT91609.1"/>
    </source>
</evidence>
<evidence type="ECO:0000313" key="3">
    <source>
        <dbReference type="Proteomes" id="UP000516422"/>
    </source>
</evidence>
<dbReference type="SUPFAM" id="SSF54919">
    <property type="entry name" value="Nucleoside diphosphate kinase, NDK"/>
    <property type="match status" value="1"/>
</dbReference>
<dbReference type="Gene3D" id="3.30.70.141">
    <property type="entry name" value="Nucleoside diphosphate kinase-like domain"/>
    <property type="match status" value="1"/>
</dbReference>
<reference evidence="2 3" key="1">
    <citation type="submission" date="2020-04" db="EMBL/GenBank/DDBJ databases">
        <title>Characterization and engineering of Streptomyces griseofuscus DSM40191 as a potential heterologous host for expression of BGCs.</title>
        <authorList>
            <person name="Gren T."/>
            <person name="Whitford C.M."/>
            <person name="Mohite O.S."/>
            <person name="Joergensen T.S."/>
            <person name="Nielsen J.B."/>
            <person name="Lee S.Y."/>
            <person name="Weber T."/>
        </authorList>
    </citation>
    <scope>NUCLEOTIDE SEQUENCE [LARGE SCALE GENOMIC DNA]</scope>
    <source>
        <strain evidence="2 3">DSM 40191</strain>
    </source>
</reference>
<feature type="domain" description="Nucleoside diphosphate kinase-like" evidence="1">
    <location>
        <begin position="23"/>
        <end position="162"/>
    </location>
</feature>
<dbReference type="AlphaFoldDB" id="A0A7H1PU79"/>
<keyword evidence="2" id="KW-0808">Transferase</keyword>
<dbReference type="RefSeq" id="WP_157854421.1">
    <property type="nucleotide sequence ID" value="NZ_CP051006.1"/>
</dbReference>
<accession>A0A7H1PU79</accession>
<evidence type="ECO:0000259" key="1">
    <source>
        <dbReference type="Pfam" id="PF00334"/>
    </source>
</evidence>
<dbReference type="Proteomes" id="UP000516422">
    <property type="component" value="Chromosome"/>
</dbReference>
<dbReference type="GO" id="GO:0016301">
    <property type="term" value="F:kinase activity"/>
    <property type="evidence" value="ECO:0007669"/>
    <property type="project" value="UniProtKB-KW"/>
</dbReference>
<dbReference type="EMBL" id="CP051006">
    <property type="protein sequence ID" value="QNT91609.1"/>
    <property type="molecule type" value="Genomic_DNA"/>
</dbReference>
<dbReference type="InterPro" id="IPR036850">
    <property type="entry name" value="NDK-like_dom_sf"/>
</dbReference>
<organism evidence="2 3">
    <name type="scientific">Streptomyces griseofuscus</name>
    <dbReference type="NCBI Taxonomy" id="146922"/>
    <lineage>
        <taxon>Bacteria</taxon>
        <taxon>Bacillati</taxon>
        <taxon>Actinomycetota</taxon>
        <taxon>Actinomycetes</taxon>
        <taxon>Kitasatosporales</taxon>
        <taxon>Streptomycetaceae</taxon>
        <taxon>Streptomyces</taxon>
    </lineage>
</organism>